<reference evidence="1" key="2">
    <citation type="journal article" date="2016" name="Mol. Ecol.">
        <title>Population genomics of the filarial nematode parasite Wuchereria bancrofti from mosquitoes.</title>
        <authorList>
            <person name="Small S.T."/>
            <person name="Reimer L.J."/>
            <person name="Tisch D.J."/>
            <person name="King C.L."/>
            <person name="Christensen B.M."/>
            <person name="Siba P.M."/>
            <person name="Kazura J.W."/>
            <person name="Serre D."/>
            <person name="Zimmerman P.A."/>
        </authorList>
    </citation>
    <scope>NUCLEOTIDE SEQUENCE</scope>
    <source>
        <strain evidence="1">pt0022</strain>
    </source>
</reference>
<protein>
    <submittedName>
        <fullName evidence="2">Uncharacterized protein</fullName>
    </submittedName>
</protein>
<dbReference type="AlphaFoldDB" id="A0AAF5PRG0"/>
<dbReference type="WBParaSite" id="mrna-Wban_04425">
    <property type="protein sequence ID" value="mrna-Wban_04425"/>
    <property type="gene ID" value="Wban_04425"/>
</dbReference>
<sequence length="42" mass="4962">MTGKLHYMHVLIYKYNPFPCIIFRVISQLKSRVIDSTGQFCL</sequence>
<reference evidence="2" key="3">
    <citation type="submission" date="2024-02" db="UniProtKB">
        <authorList>
            <consortium name="WormBaseParasite"/>
        </authorList>
    </citation>
    <scope>IDENTIFICATION</scope>
    <source>
        <strain evidence="2">pt0022</strain>
    </source>
</reference>
<name>A0AAF5PRG0_WUCBA</name>
<reference evidence="1" key="1">
    <citation type="submission" date="2015-03" db="EMBL/GenBank/DDBJ databases">
        <title>Wuchereria bancrofti Genome Sequencing Papua New Guinea Strain.</title>
        <authorList>
            <person name="Small S.T."/>
            <person name="Serre D."/>
            <person name="Zimmerman P.A."/>
        </authorList>
    </citation>
    <scope>NUCLEOTIDE SEQUENCE [LARGE SCALE GENOMIC DNA]</scope>
    <source>
        <strain evidence="1">pt0022</strain>
    </source>
</reference>
<dbReference type="Proteomes" id="UP000093561">
    <property type="component" value="Unassembled WGS sequence"/>
</dbReference>
<evidence type="ECO:0000313" key="1">
    <source>
        <dbReference type="Proteomes" id="UP000093561"/>
    </source>
</evidence>
<proteinExistence type="predicted"/>
<organism evidence="1 2">
    <name type="scientific">Wuchereria bancrofti</name>
    <dbReference type="NCBI Taxonomy" id="6293"/>
    <lineage>
        <taxon>Eukaryota</taxon>
        <taxon>Metazoa</taxon>
        <taxon>Ecdysozoa</taxon>
        <taxon>Nematoda</taxon>
        <taxon>Chromadorea</taxon>
        <taxon>Rhabditida</taxon>
        <taxon>Spirurina</taxon>
        <taxon>Spiruromorpha</taxon>
        <taxon>Filarioidea</taxon>
        <taxon>Onchocercidae</taxon>
        <taxon>Wuchereria</taxon>
    </lineage>
</organism>
<evidence type="ECO:0000313" key="2">
    <source>
        <dbReference type="WBParaSite" id="mrna-Wban_04425"/>
    </source>
</evidence>
<accession>A0AAF5PRG0</accession>